<dbReference type="RefSeq" id="WP_253803041.1">
    <property type="nucleotide sequence ID" value="NZ_BAAAUB010000039.1"/>
</dbReference>
<dbReference type="Proteomes" id="UP001206483">
    <property type="component" value="Unassembled WGS sequence"/>
</dbReference>
<name>A0ABT1J796_9ACTN</name>
<accession>A0ABT1J796</accession>
<keyword evidence="2" id="KW-1185">Reference proteome</keyword>
<dbReference type="EMBL" id="JAMZDX010000006">
    <property type="protein sequence ID" value="MCP2313314.1"/>
    <property type="molecule type" value="Genomic_DNA"/>
</dbReference>
<organism evidence="1 2">
    <name type="scientific">Kitasatospora paracochleata</name>
    <dbReference type="NCBI Taxonomy" id="58354"/>
    <lineage>
        <taxon>Bacteria</taxon>
        <taxon>Bacillati</taxon>
        <taxon>Actinomycetota</taxon>
        <taxon>Actinomycetes</taxon>
        <taxon>Kitasatosporales</taxon>
        <taxon>Streptomycetaceae</taxon>
        <taxon>Kitasatospora</taxon>
    </lineage>
</organism>
<evidence type="ECO:0000313" key="2">
    <source>
        <dbReference type="Proteomes" id="UP001206483"/>
    </source>
</evidence>
<reference evidence="1 2" key="1">
    <citation type="submission" date="2022-06" db="EMBL/GenBank/DDBJ databases">
        <title>Sequencing the genomes of 1000 actinobacteria strains.</title>
        <authorList>
            <person name="Klenk H.-P."/>
        </authorList>
    </citation>
    <scope>NUCLEOTIDE SEQUENCE [LARGE SCALE GENOMIC DNA]</scope>
    <source>
        <strain evidence="1 2">DSM 41656</strain>
    </source>
</reference>
<comment type="caution">
    <text evidence="1">The sequence shown here is derived from an EMBL/GenBank/DDBJ whole genome shotgun (WGS) entry which is preliminary data.</text>
</comment>
<protein>
    <submittedName>
        <fullName evidence="1">Uncharacterized protein</fullName>
    </submittedName>
</protein>
<gene>
    <name evidence="1" type="ORF">FHR36_006495</name>
</gene>
<sequence>MAEHAAYRNEASCSWSPDQQSAFREFSYGESDADWGQVDCTFKVNESWIGVSLG</sequence>
<proteinExistence type="predicted"/>
<evidence type="ECO:0000313" key="1">
    <source>
        <dbReference type="EMBL" id="MCP2313314.1"/>
    </source>
</evidence>